<name>A0A8W8HWN0_MAGGI</name>
<dbReference type="PANTHER" id="PTHR16155:SF19">
    <property type="entry name" value="DED DOMAIN-CONTAINING PROTEIN"/>
    <property type="match status" value="1"/>
</dbReference>
<evidence type="ECO:0000256" key="1">
    <source>
        <dbReference type="SAM" id="Coils"/>
    </source>
</evidence>
<accession>A0A8W8HWN0</accession>
<feature type="coiled-coil region" evidence="1">
    <location>
        <begin position="102"/>
        <end position="129"/>
    </location>
</feature>
<sequence>MGWGGDRIPSRECTTLGDDMERFRIIRNRVCGHINSTEIEDNDLEKYFDISFDVCQRLDGMFGTKEYVKELETIRDCRMEEDLLVHLTEKVKEDIEMNKEIRRFLKEETAKMNESIDKLRLEMKLMNEKQASNLEPLFSRNDKGIITSLTKHALILLKRKQTEPKNRDLCERSTQLVNEVIIDICGNSRSGIYLDELETQIECLFGYSFEDTVGLKLLEYLAQNKDNFTTYKIPESKNEEAILVTKTFQNPEGADKQTWVEDEVGGDLVDNEKDDKFRRRGPIDYQNIQINPLPNKSLVSSNLTKQDIHNNSLIKNEEQSVEALKVFNEIEEDNIKDSTTIQQHAHQENEIVSQKGENQKNSKTMLPSTNLFTESICEFMKKIHNFERNSESFALVVGKTDILPNIESLSVIPWLCVFDFDMLSRNNGLMSVLEGHINTIHPCTLKDRPRFSFSYTYWCQMRGNSQTPDSCMECNARSWLNRIKLDLDAHLKTLEQYVSNNTKLKVILLWPERADDIKFILHFLPMLDAVLLPDIFVVYSNMLREPESMSHLDFTFKLQVPFEFFYSYLSENCHKTKPLKTSTYRLPTFDKCNDACIDDYTAKHLLEDLNILYLQCSLESNYDVYDIKDEGANFLRGGTLPWFVYYECDEGGYFDVKRDQMKTIVRDIKDWLISSSQSAILEVYHSPGAGGTTLSQRILWELHEDIPCVQIKSNIQSTMGDIVQHIKLLFEKTQLPILVLLDGRDDSEVKYLYNQIRLQSVSVIILHVRRSRKELTETKLRRGKYWVKSQVSEREAKQFCIRYQDFCDTEEKKKNLQSITHDVSKDVLHQVYEFGLTTFAHEFKGVETLVKGYLELNPDSELDSTQKMLGYLSLVYFFGQVSVPCELFSNLLKRDDGITFDDLPFEVRQLVVKSNHHQHQGYIRICHQVVAKEILEQLLTRNVLGHQKPISQNLSHEACRNLVDFGIEFINELKMKYNEKKVCRITKDSKEAEFDRDVEIVLDYEQNACSNFEKSRERSFPGIGQSYGLIGEIMTRTVVCDYINKHLDMCLPEYVNSPMSPVVAFVRESMVHICELITQCYSTVDRDELPSGISHYVNRYKELFKGHNITQLCSIEGPVDCTQRRHFVTQIKFRYSKTDILSLNNETPSADIEEIVHNLEENFKHLEKKENKKCTTGLIESDFKDWIDAIRLNQYEKENRLETVLQKLNRWHEHVHTPISKFYVFISCASLSILNNDRNYFIQAKDMLEEVKTYKSHFLKPYKPREWFGVSAGVKCLIPGLFLKPKLDSGIDEVDIIYDSNIKPRFFKGTISGNNKRPQMGTISLNVCKDSQFDVVFVPTRTKEKLMGSIYQNTRVEFILGFTVTHGFMAYNVKRLTTLQCERCKRNVEFVTNQCTAECTCGISVKNPKAKEKYHLAFS</sequence>
<dbReference type="GO" id="GO:0005737">
    <property type="term" value="C:cytoplasm"/>
    <property type="evidence" value="ECO:0007669"/>
    <property type="project" value="TreeGrafter"/>
</dbReference>
<dbReference type="Proteomes" id="UP000005408">
    <property type="component" value="Unassembled WGS sequence"/>
</dbReference>
<reference evidence="2" key="1">
    <citation type="submission" date="2022-08" db="UniProtKB">
        <authorList>
            <consortium name="EnsemblMetazoa"/>
        </authorList>
    </citation>
    <scope>IDENTIFICATION</scope>
    <source>
        <strain evidence="2">05x7-T-G4-1.051#20</strain>
    </source>
</reference>
<proteinExistence type="predicted"/>
<keyword evidence="1" id="KW-0175">Coiled coil</keyword>
<evidence type="ECO:0008006" key="4">
    <source>
        <dbReference type="Google" id="ProtNLM"/>
    </source>
</evidence>
<evidence type="ECO:0000313" key="3">
    <source>
        <dbReference type="Proteomes" id="UP000005408"/>
    </source>
</evidence>
<dbReference type="EnsemblMetazoa" id="G1128.1">
    <property type="protein sequence ID" value="G1128.1:cds"/>
    <property type="gene ID" value="G1128"/>
</dbReference>
<organism evidence="2 3">
    <name type="scientific">Magallana gigas</name>
    <name type="common">Pacific oyster</name>
    <name type="synonym">Crassostrea gigas</name>
    <dbReference type="NCBI Taxonomy" id="29159"/>
    <lineage>
        <taxon>Eukaryota</taxon>
        <taxon>Metazoa</taxon>
        <taxon>Spiralia</taxon>
        <taxon>Lophotrochozoa</taxon>
        <taxon>Mollusca</taxon>
        <taxon>Bivalvia</taxon>
        <taxon>Autobranchia</taxon>
        <taxon>Pteriomorphia</taxon>
        <taxon>Ostreida</taxon>
        <taxon>Ostreoidea</taxon>
        <taxon>Ostreidae</taxon>
        <taxon>Magallana</taxon>
    </lineage>
</organism>
<dbReference type="PANTHER" id="PTHR16155">
    <property type="entry name" value="DED DOMAIN-CONTAINING PROTEIN"/>
    <property type="match status" value="1"/>
</dbReference>
<evidence type="ECO:0000313" key="2">
    <source>
        <dbReference type="EnsemblMetazoa" id="G1128.1:cds"/>
    </source>
</evidence>
<protein>
    <recommendedName>
        <fullName evidence="4">Sterile alpha motif domain-containing protein 9-like</fullName>
    </recommendedName>
</protein>
<keyword evidence="3" id="KW-1185">Reference proteome</keyword>